<dbReference type="RefSeq" id="WP_272737635.1">
    <property type="nucleotide sequence ID" value="NZ_CP116942.1"/>
</dbReference>
<dbReference type="AlphaFoldDB" id="A0AAE9YBM5"/>
<evidence type="ECO:0000313" key="1">
    <source>
        <dbReference type="EMBL" id="WCO68118.1"/>
    </source>
</evidence>
<protein>
    <submittedName>
        <fullName evidence="1">Uncharacterized protein</fullName>
    </submittedName>
</protein>
<dbReference type="SUPFAM" id="SSF55961">
    <property type="entry name" value="Bet v1-like"/>
    <property type="match status" value="1"/>
</dbReference>
<proteinExistence type="predicted"/>
<accession>A0AAE9YBM5</accession>
<sequence>MEVRASSSLAAGLEDVAAAASTLDGVNAELAPWVRMTGGRGLGDLRTRAEAHPPGTVLLRCWMLALGVVPFDRHALALARIVDTDDEQGFDERSTSWLQGCWHHDRRIRRDGDGCTVTDHVRAEPRLALAAPAVRVVVGALFAHRHRSLRRRFGTG</sequence>
<organism evidence="1 2">
    <name type="scientific">Iamia majanohamensis</name>
    <dbReference type="NCBI Taxonomy" id="467976"/>
    <lineage>
        <taxon>Bacteria</taxon>
        <taxon>Bacillati</taxon>
        <taxon>Actinomycetota</taxon>
        <taxon>Acidimicrobiia</taxon>
        <taxon>Acidimicrobiales</taxon>
        <taxon>Iamiaceae</taxon>
        <taxon>Iamia</taxon>
    </lineage>
</organism>
<reference evidence="1" key="1">
    <citation type="submission" date="2023-01" db="EMBL/GenBank/DDBJ databases">
        <title>The diversity of Class Acidimicrobiia in South China Sea sediment environments and the proposal of Iamia marina sp. nov., a novel species of the genus Iamia.</title>
        <authorList>
            <person name="He Y."/>
            <person name="Tian X."/>
        </authorList>
    </citation>
    <scope>NUCLEOTIDE SEQUENCE</scope>
    <source>
        <strain evidence="1">DSM 19957</strain>
    </source>
</reference>
<keyword evidence="2" id="KW-1185">Reference proteome</keyword>
<name>A0AAE9YBM5_9ACTN</name>
<evidence type="ECO:0000313" key="2">
    <source>
        <dbReference type="Proteomes" id="UP001216390"/>
    </source>
</evidence>
<dbReference type="EMBL" id="CP116942">
    <property type="protein sequence ID" value="WCO68118.1"/>
    <property type="molecule type" value="Genomic_DNA"/>
</dbReference>
<dbReference type="Gene3D" id="3.30.530.20">
    <property type="match status" value="1"/>
</dbReference>
<dbReference type="KEGG" id="ima:PO878_05195"/>
<gene>
    <name evidence="1" type="ORF">PO878_05195</name>
</gene>
<dbReference type="InterPro" id="IPR023393">
    <property type="entry name" value="START-like_dom_sf"/>
</dbReference>
<dbReference type="Proteomes" id="UP001216390">
    <property type="component" value="Chromosome"/>
</dbReference>